<evidence type="ECO:0000259" key="2">
    <source>
        <dbReference type="Pfam" id="PF01636"/>
    </source>
</evidence>
<protein>
    <submittedName>
        <fullName evidence="3">Phosphotransferase</fullName>
    </submittedName>
</protein>
<dbReference type="Gene3D" id="3.90.1200.10">
    <property type="match status" value="1"/>
</dbReference>
<dbReference type="InterPro" id="IPR050249">
    <property type="entry name" value="Pseudomonas-type_ThrB"/>
</dbReference>
<evidence type="ECO:0000256" key="1">
    <source>
        <dbReference type="ARBA" id="ARBA00038240"/>
    </source>
</evidence>
<dbReference type="SUPFAM" id="SSF56112">
    <property type="entry name" value="Protein kinase-like (PK-like)"/>
    <property type="match status" value="1"/>
</dbReference>
<dbReference type="RefSeq" id="WP_345217918.1">
    <property type="nucleotide sequence ID" value="NZ_BAABGN010000013.1"/>
</dbReference>
<dbReference type="PANTHER" id="PTHR21064:SF6">
    <property type="entry name" value="AMINOGLYCOSIDE PHOSPHOTRANSFERASE DOMAIN-CONTAINING PROTEIN"/>
    <property type="match status" value="1"/>
</dbReference>
<name>A0ABP8LKG3_9MICO</name>
<evidence type="ECO:0000313" key="4">
    <source>
        <dbReference type="Proteomes" id="UP001500622"/>
    </source>
</evidence>
<organism evidence="3 4">
    <name type="scientific">Georgenia halophila</name>
    <dbReference type="NCBI Taxonomy" id="620889"/>
    <lineage>
        <taxon>Bacteria</taxon>
        <taxon>Bacillati</taxon>
        <taxon>Actinomycetota</taxon>
        <taxon>Actinomycetes</taxon>
        <taxon>Micrococcales</taxon>
        <taxon>Bogoriellaceae</taxon>
        <taxon>Georgenia</taxon>
    </lineage>
</organism>
<dbReference type="InterPro" id="IPR002575">
    <property type="entry name" value="Aminoglycoside_PTrfase"/>
</dbReference>
<proteinExistence type="inferred from homology"/>
<dbReference type="Proteomes" id="UP001500622">
    <property type="component" value="Unassembled WGS sequence"/>
</dbReference>
<comment type="similarity">
    <text evidence="1">Belongs to the pseudomonas-type ThrB family.</text>
</comment>
<dbReference type="Pfam" id="PF01636">
    <property type="entry name" value="APH"/>
    <property type="match status" value="1"/>
</dbReference>
<accession>A0ABP8LKG3</accession>
<comment type="caution">
    <text evidence="3">The sequence shown here is derived from an EMBL/GenBank/DDBJ whole genome shotgun (WGS) entry which is preliminary data.</text>
</comment>
<feature type="domain" description="Aminoglycoside phosphotransferase" evidence="2">
    <location>
        <begin position="32"/>
        <end position="277"/>
    </location>
</feature>
<dbReference type="PANTHER" id="PTHR21064">
    <property type="entry name" value="AMINOGLYCOSIDE PHOSPHOTRANSFERASE DOMAIN-CONTAINING PROTEIN-RELATED"/>
    <property type="match status" value="1"/>
</dbReference>
<gene>
    <name evidence="3" type="ORF">GCM10023169_35100</name>
</gene>
<sequence length="354" mass="38553">MHLDQARELARSALPRWGLPAESGISFVKYRENHVFRADAPSGESYALRLHRPGYRTENEIDTELRYVGALHARGVPVPEVVPTVDGARLARIEAPTTDGTTHSRSVSLLRWFPGAGALGDAGAAFVGEDDSSPEDFGRIGALLARLHLAAQSIGRPDWFDRRAWDTEGLAGARPLWGDPRRLVRDDVDHAVLGEALSLLRAQLAETGEGPAVFGIVHADTTPENILLTPGGLKLIDFDDFGAGWFVFDLVTALFHHTPHPRYAEYAQALLAGYEAIRPLRTEEHAIWDGLMLARGLSYLGWAADRPGDPAAEFVAARVAPWVVRAAEAFVAGSAMPWQPAVRTSPTAALQEER</sequence>
<evidence type="ECO:0000313" key="3">
    <source>
        <dbReference type="EMBL" id="GAA4430992.1"/>
    </source>
</evidence>
<dbReference type="InterPro" id="IPR011009">
    <property type="entry name" value="Kinase-like_dom_sf"/>
</dbReference>
<reference evidence="4" key="1">
    <citation type="journal article" date="2019" name="Int. J. Syst. Evol. Microbiol.">
        <title>The Global Catalogue of Microorganisms (GCM) 10K type strain sequencing project: providing services to taxonomists for standard genome sequencing and annotation.</title>
        <authorList>
            <consortium name="The Broad Institute Genomics Platform"/>
            <consortium name="The Broad Institute Genome Sequencing Center for Infectious Disease"/>
            <person name="Wu L."/>
            <person name="Ma J."/>
        </authorList>
    </citation>
    <scope>NUCLEOTIDE SEQUENCE [LARGE SCALE GENOMIC DNA]</scope>
    <source>
        <strain evidence="4">JCM 17810</strain>
    </source>
</reference>
<keyword evidence="4" id="KW-1185">Reference proteome</keyword>
<dbReference type="EMBL" id="BAABGN010000013">
    <property type="protein sequence ID" value="GAA4430992.1"/>
    <property type="molecule type" value="Genomic_DNA"/>
</dbReference>